<name>D5BTQ6_PUNMI</name>
<dbReference type="STRING" id="488538.SAR116_1410"/>
<protein>
    <submittedName>
        <fullName evidence="3">Peptidase M23B</fullName>
        <ecNumber evidence="3">3.4.24.-</ecNumber>
    </submittedName>
</protein>
<keyword evidence="3" id="KW-0378">Hydrolase</keyword>
<dbReference type="GO" id="GO:0004222">
    <property type="term" value="F:metalloendopeptidase activity"/>
    <property type="evidence" value="ECO:0007669"/>
    <property type="project" value="TreeGrafter"/>
</dbReference>
<gene>
    <name evidence="3" type="ordered locus">SAR116_1410</name>
</gene>
<feature type="domain" description="M23ase beta-sheet core" evidence="2">
    <location>
        <begin position="189"/>
        <end position="282"/>
    </location>
</feature>
<dbReference type="OrthoDB" id="9815245at2"/>
<dbReference type="eggNOG" id="COG0739">
    <property type="taxonomic scope" value="Bacteria"/>
</dbReference>
<dbReference type="HOGENOM" id="CLU_029425_5_5_5"/>
<dbReference type="AlphaFoldDB" id="D5BTQ6"/>
<dbReference type="Pfam" id="PF01551">
    <property type="entry name" value="Peptidase_M23"/>
    <property type="match status" value="1"/>
</dbReference>
<dbReference type="EMBL" id="CP001751">
    <property type="protein sequence ID" value="ADE39653.1"/>
    <property type="molecule type" value="Genomic_DNA"/>
</dbReference>
<evidence type="ECO:0000259" key="2">
    <source>
        <dbReference type="Pfam" id="PF01551"/>
    </source>
</evidence>
<reference evidence="3 4" key="1">
    <citation type="journal article" date="2010" name="J. Bacteriol.">
        <title>Complete genome sequence of "Candidatus Puniceispirillum marinum" IMCC1322, a representative of the SAR116 clade in the Alphaproteobacteria.</title>
        <authorList>
            <person name="Oh H.M."/>
            <person name="Kwon K.K."/>
            <person name="Kang I."/>
            <person name="Kang S.G."/>
            <person name="Lee J.H."/>
            <person name="Kim S.J."/>
            <person name="Cho J.C."/>
        </authorList>
    </citation>
    <scope>NUCLEOTIDE SEQUENCE [LARGE SCALE GENOMIC DNA]</scope>
    <source>
        <strain evidence="3 4">IMCC1322</strain>
    </source>
</reference>
<organism evidence="3 4">
    <name type="scientific">Puniceispirillum marinum (strain IMCC1322)</name>
    <dbReference type="NCBI Taxonomy" id="488538"/>
    <lineage>
        <taxon>Bacteria</taxon>
        <taxon>Pseudomonadati</taxon>
        <taxon>Pseudomonadota</taxon>
        <taxon>Alphaproteobacteria</taxon>
        <taxon>Candidatus Puniceispirillales</taxon>
        <taxon>Candidatus Puniceispirillaceae</taxon>
        <taxon>Candidatus Puniceispirillum</taxon>
    </lineage>
</organism>
<dbReference type="PANTHER" id="PTHR21666">
    <property type="entry name" value="PEPTIDASE-RELATED"/>
    <property type="match status" value="1"/>
</dbReference>
<keyword evidence="1" id="KW-0732">Signal</keyword>
<dbReference type="InterPro" id="IPR050570">
    <property type="entry name" value="Cell_wall_metabolism_enzyme"/>
</dbReference>
<dbReference type="Gene3D" id="2.70.70.10">
    <property type="entry name" value="Glucose Permease (Domain IIA)"/>
    <property type="match status" value="1"/>
</dbReference>
<evidence type="ECO:0000256" key="1">
    <source>
        <dbReference type="SAM" id="SignalP"/>
    </source>
</evidence>
<dbReference type="InterPro" id="IPR016047">
    <property type="entry name" value="M23ase_b-sheet_dom"/>
</dbReference>
<dbReference type="KEGG" id="apb:SAR116_1410"/>
<feature type="signal peptide" evidence="1">
    <location>
        <begin position="1"/>
        <end position="32"/>
    </location>
</feature>
<sequence length="296" mass="31981">MIYPRSIRNCYRLLTLFFALVMSATGATTLHAQSTSPFFVINGADVISGYPLEGHLIMARTAPDHKVTLDGTPVTVADDGLFVIGFHRDSDDDTTLSITDGNGSISTTILSPAQRDYNIQRIDGLQKSMVTPPQEVLDRIRADSKKVREARVVPAPTGDFWRGLDWPVLGRISGVYGSQRILNGKPRAPHYGIDIAAPLGTPVHAPASGTITLAYDLYFSGLTVILNHGLGVNSTFLHLDEMAVRVGDKVERGGVIGTLGSTGRSTGPHLDWRIDWQGRRIDAALIAGPMPDLPES</sequence>
<dbReference type="Proteomes" id="UP000007460">
    <property type="component" value="Chromosome"/>
</dbReference>
<dbReference type="PANTHER" id="PTHR21666:SF285">
    <property type="entry name" value="M23 FAMILY METALLOPEPTIDASE"/>
    <property type="match status" value="1"/>
</dbReference>
<accession>D5BTQ6</accession>
<keyword evidence="4" id="KW-1185">Reference proteome</keyword>
<evidence type="ECO:0000313" key="4">
    <source>
        <dbReference type="Proteomes" id="UP000007460"/>
    </source>
</evidence>
<dbReference type="SUPFAM" id="SSF51261">
    <property type="entry name" value="Duplicated hybrid motif"/>
    <property type="match status" value="1"/>
</dbReference>
<dbReference type="InterPro" id="IPR011055">
    <property type="entry name" value="Dup_hybrid_motif"/>
</dbReference>
<feature type="chain" id="PRO_5003070143" evidence="1">
    <location>
        <begin position="33"/>
        <end position="296"/>
    </location>
</feature>
<proteinExistence type="predicted"/>
<dbReference type="EC" id="3.4.24.-" evidence="3"/>
<dbReference type="CDD" id="cd12797">
    <property type="entry name" value="M23_peptidase"/>
    <property type="match status" value="1"/>
</dbReference>
<evidence type="ECO:0000313" key="3">
    <source>
        <dbReference type="EMBL" id="ADE39653.1"/>
    </source>
</evidence>